<evidence type="ECO:0008006" key="5">
    <source>
        <dbReference type="Google" id="ProtNLM"/>
    </source>
</evidence>
<dbReference type="EMBL" id="JALLPJ020001128">
    <property type="protein sequence ID" value="KAL3775888.1"/>
    <property type="molecule type" value="Genomic_DNA"/>
</dbReference>
<sequence>MNAILTFIFIAASNASFANAFVSSSNALLRVCRNGFANPPTSPVQLHHESTSLHAKSTNTSKQRGAKVSTAKGFGKSSSPTAIIVDKSYGQTIEDQTPDEAERAMNAFFAQHIDYHPLFREVMSDTISDAALNHLNQDISNTVDTWSSSSYPWSILPPKPTTNTSLSTLSIFLDAWQTSLTEIPMDAFSNIKGGYDLHFLEEGRRTIAVTRFHVADTVNSVGNTVLNDDGHEMRSWEDQLFQLAWSEIGYYYRKDINDDTGSLILLPEGLCANDNDGGLCCLEQVQQFVLEKLIRPMEWLGRSDDWEIVALEHGNVGVRLLYKLGEIPDLKEKHK</sequence>
<reference evidence="3 4" key="1">
    <citation type="submission" date="2024-10" db="EMBL/GenBank/DDBJ databases">
        <title>Updated reference genomes for cyclostephanoid diatoms.</title>
        <authorList>
            <person name="Roberts W.R."/>
            <person name="Alverson A.J."/>
        </authorList>
    </citation>
    <scope>NUCLEOTIDE SEQUENCE [LARGE SCALE GENOMIC DNA]</scope>
    <source>
        <strain evidence="3 4">AJA010-31</strain>
    </source>
</reference>
<feature type="compositionally biased region" description="Polar residues" evidence="1">
    <location>
        <begin position="52"/>
        <end position="63"/>
    </location>
</feature>
<feature type="chain" id="PRO_5044834891" description="Plastid lipid-associated protein/fibrillin conserved domain-containing protein" evidence="2">
    <location>
        <begin position="21"/>
        <end position="335"/>
    </location>
</feature>
<comment type="caution">
    <text evidence="3">The sequence shown here is derived from an EMBL/GenBank/DDBJ whole genome shotgun (WGS) entry which is preliminary data.</text>
</comment>
<name>A0ABD3NIX5_9STRA</name>
<evidence type="ECO:0000313" key="3">
    <source>
        <dbReference type="EMBL" id="KAL3775888.1"/>
    </source>
</evidence>
<gene>
    <name evidence="3" type="ORF">ACHAWO_012906</name>
</gene>
<organism evidence="3 4">
    <name type="scientific">Cyclotella atomus</name>
    <dbReference type="NCBI Taxonomy" id="382360"/>
    <lineage>
        <taxon>Eukaryota</taxon>
        <taxon>Sar</taxon>
        <taxon>Stramenopiles</taxon>
        <taxon>Ochrophyta</taxon>
        <taxon>Bacillariophyta</taxon>
        <taxon>Coscinodiscophyceae</taxon>
        <taxon>Thalassiosirophycidae</taxon>
        <taxon>Stephanodiscales</taxon>
        <taxon>Stephanodiscaceae</taxon>
        <taxon>Cyclotella</taxon>
    </lineage>
</organism>
<evidence type="ECO:0000256" key="1">
    <source>
        <dbReference type="SAM" id="MobiDB-lite"/>
    </source>
</evidence>
<feature type="signal peptide" evidence="2">
    <location>
        <begin position="1"/>
        <end position="20"/>
    </location>
</feature>
<dbReference type="AlphaFoldDB" id="A0ABD3NIX5"/>
<accession>A0ABD3NIX5</accession>
<protein>
    <recommendedName>
        <fullName evidence="5">Plastid lipid-associated protein/fibrillin conserved domain-containing protein</fullName>
    </recommendedName>
</protein>
<evidence type="ECO:0000256" key="2">
    <source>
        <dbReference type="SAM" id="SignalP"/>
    </source>
</evidence>
<feature type="region of interest" description="Disordered" evidence="1">
    <location>
        <begin position="52"/>
        <end position="74"/>
    </location>
</feature>
<keyword evidence="2" id="KW-0732">Signal</keyword>
<evidence type="ECO:0000313" key="4">
    <source>
        <dbReference type="Proteomes" id="UP001530400"/>
    </source>
</evidence>
<proteinExistence type="predicted"/>
<keyword evidence="4" id="KW-1185">Reference proteome</keyword>
<dbReference type="Proteomes" id="UP001530400">
    <property type="component" value="Unassembled WGS sequence"/>
</dbReference>